<dbReference type="Proteomes" id="UP000054321">
    <property type="component" value="Unassembled WGS sequence"/>
</dbReference>
<gene>
    <name evidence="2" type="ORF">OIDMADRAFT_33764</name>
</gene>
<evidence type="ECO:0000313" key="2">
    <source>
        <dbReference type="EMBL" id="KIM95677.1"/>
    </source>
</evidence>
<accession>A0A0C3D1B1</accession>
<protein>
    <submittedName>
        <fullName evidence="2">Uncharacterized protein</fullName>
    </submittedName>
</protein>
<dbReference type="EMBL" id="KN832886">
    <property type="protein sequence ID" value="KIM95677.1"/>
    <property type="molecule type" value="Genomic_DNA"/>
</dbReference>
<organism evidence="2 3">
    <name type="scientific">Oidiodendron maius (strain Zn)</name>
    <dbReference type="NCBI Taxonomy" id="913774"/>
    <lineage>
        <taxon>Eukaryota</taxon>
        <taxon>Fungi</taxon>
        <taxon>Dikarya</taxon>
        <taxon>Ascomycota</taxon>
        <taxon>Pezizomycotina</taxon>
        <taxon>Leotiomycetes</taxon>
        <taxon>Leotiomycetes incertae sedis</taxon>
        <taxon>Myxotrichaceae</taxon>
        <taxon>Oidiodendron</taxon>
    </lineage>
</organism>
<sequence length="102" mass="11140">MTGGSVTTTTSDITWDFVARFIVLTVEISVGIMVGCMPVFPAIFQKSGVTRWWSSTFKSLILRLLGSEQGTGVTSVKKSGSREYKSSGRGDTYVELQETFSN</sequence>
<proteinExistence type="predicted"/>
<feature type="transmembrane region" description="Helical" evidence="1">
    <location>
        <begin position="21"/>
        <end position="44"/>
    </location>
</feature>
<keyword evidence="1" id="KW-1133">Transmembrane helix</keyword>
<name>A0A0C3D1B1_OIDMZ</name>
<keyword evidence="1" id="KW-0812">Transmembrane</keyword>
<dbReference type="HOGENOM" id="CLU_2278265_0_0_1"/>
<dbReference type="AlphaFoldDB" id="A0A0C3D1B1"/>
<evidence type="ECO:0000256" key="1">
    <source>
        <dbReference type="SAM" id="Phobius"/>
    </source>
</evidence>
<keyword evidence="3" id="KW-1185">Reference proteome</keyword>
<reference evidence="2 3" key="1">
    <citation type="submission" date="2014-04" db="EMBL/GenBank/DDBJ databases">
        <authorList>
            <consortium name="DOE Joint Genome Institute"/>
            <person name="Kuo A."/>
            <person name="Martino E."/>
            <person name="Perotto S."/>
            <person name="Kohler A."/>
            <person name="Nagy L.G."/>
            <person name="Floudas D."/>
            <person name="Copeland A."/>
            <person name="Barry K.W."/>
            <person name="Cichocki N."/>
            <person name="Veneault-Fourrey C."/>
            <person name="LaButti K."/>
            <person name="Lindquist E.A."/>
            <person name="Lipzen A."/>
            <person name="Lundell T."/>
            <person name="Morin E."/>
            <person name="Murat C."/>
            <person name="Sun H."/>
            <person name="Tunlid A."/>
            <person name="Henrissat B."/>
            <person name="Grigoriev I.V."/>
            <person name="Hibbett D.S."/>
            <person name="Martin F."/>
            <person name="Nordberg H.P."/>
            <person name="Cantor M.N."/>
            <person name="Hua S.X."/>
        </authorList>
    </citation>
    <scope>NUCLEOTIDE SEQUENCE [LARGE SCALE GENOMIC DNA]</scope>
    <source>
        <strain evidence="2 3">Zn</strain>
    </source>
</reference>
<reference evidence="3" key="2">
    <citation type="submission" date="2015-01" db="EMBL/GenBank/DDBJ databases">
        <title>Evolutionary Origins and Diversification of the Mycorrhizal Mutualists.</title>
        <authorList>
            <consortium name="DOE Joint Genome Institute"/>
            <consortium name="Mycorrhizal Genomics Consortium"/>
            <person name="Kohler A."/>
            <person name="Kuo A."/>
            <person name="Nagy L.G."/>
            <person name="Floudas D."/>
            <person name="Copeland A."/>
            <person name="Barry K.W."/>
            <person name="Cichocki N."/>
            <person name="Veneault-Fourrey C."/>
            <person name="LaButti K."/>
            <person name="Lindquist E.A."/>
            <person name="Lipzen A."/>
            <person name="Lundell T."/>
            <person name="Morin E."/>
            <person name="Murat C."/>
            <person name="Riley R."/>
            <person name="Ohm R."/>
            <person name="Sun H."/>
            <person name="Tunlid A."/>
            <person name="Henrissat B."/>
            <person name="Grigoriev I.V."/>
            <person name="Hibbett D.S."/>
            <person name="Martin F."/>
        </authorList>
    </citation>
    <scope>NUCLEOTIDE SEQUENCE [LARGE SCALE GENOMIC DNA]</scope>
    <source>
        <strain evidence="3">Zn</strain>
    </source>
</reference>
<evidence type="ECO:0000313" key="3">
    <source>
        <dbReference type="Proteomes" id="UP000054321"/>
    </source>
</evidence>
<keyword evidence="1" id="KW-0472">Membrane</keyword>
<dbReference type="InParanoid" id="A0A0C3D1B1"/>